<feature type="transmembrane region" description="Helical" evidence="10">
    <location>
        <begin position="311"/>
        <end position="336"/>
    </location>
</feature>
<keyword evidence="9 10" id="KW-0807">Transducer</keyword>
<evidence type="ECO:0000256" key="3">
    <source>
        <dbReference type="ARBA" id="ARBA00022606"/>
    </source>
</evidence>
<reference evidence="11" key="1">
    <citation type="submission" date="2017-06" db="EMBL/GenBank/DDBJ databases">
        <title>Comparative transcriptome analysis of chemosensory genes in two sister blister beetles provides insights into chemosensory adaptability.</title>
        <authorList>
            <person name="Wu Y."/>
            <person name="Chen X."/>
        </authorList>
    </citation>
    <scope>NUCLEOTIDE SEQUENCE</scope>
</reference>
<evidence type="ECO:0000256" key="2">
    <source>
        <dbReference type="ARBA" id="ARBA00022475"/>
    </source>
</evidence>
<evidence type="ECO:0000256" key="1">
    <source>
        <dbReference type="ARBA" id="ARBA00004651"/>
    </source>
</evidence>
<evidence type="ECO:0000256" key="4">
    <source>
        <dbReference type="ARBA" id="ARBA00022692"/>
    </source>
</evidence>
<keyword evidence="4 10" id="KW-0812">Transmembrane</keyword>
<evidence type="ECO:0000313" key="11">
    <source>
        <dbReference type="EMBL" id="AWT23354.1"/>
    </source>
</evidence>
<proteinExistence type="evidence at transcript level"/>
<keyword evidence="7 10" id="KW-0472">Membrane</keyword>
<evidence type="ECO:0000256" key="5">
    <source>
        <dbReference type="ARBA" id="ARBA00022725"/>
    </source>
</evidence>
<feature type="transmembrane region" description="Helical" evidence="10">
    <location>
        <begin position="281"/>
        <end position="299"/>
    </location>
</feature>
<evidence type="ECO:0000256" key="8">
    <source>
        <dbReference type="ARBA" id="ARBA00023170"/>
    </source>
</evidence>
<name>A0A2U9NJL3_9CUCU</name>
<protein>
    <recommendedName>
        <fullName evidence="10">Odorant receptor</fullName>
    </recommendedName>
</protein>
<keyword evidence="5 10" id="KW-0552">Olfaction</keyword>
<dbReference type="InterPro" id="IPR004117">
    <property type="entry name" value="7tm6_olfct_rcpt"/>
</dbReference>
<dbReference type="EMBL" id="MF385183">
    <property type="protein sequence ID" value="AWT23354.1"/>
    <property type="molecule type" value="mRNA"/>
</dbReference>
<comment type="similarity">
    <text evidence="10">Belongs to the insect chemoreceptor superfamily. Heteromeric odorant receptor channel (TC 1.A.69) family.</text>
</comment>
<feature type="transmembrane region" description="Helical" evidence="10">
    <location>
        <begin position="138"/>
        <end position="158"/>
    </location>
</feature>
<keyword evidence="8 10" id="KW-0675">Receptor</keyword>
<dbReference type="GO" id="GO:0007165">
    <property type="term" value="P:signal transduction"/>
    <property type="evidence" value="ECO:0007669"/>
    <property type="project" value="UniProtKB-KW"/>
</dbReference>
<keyword evidence="6 10" id="KW-1133">Transmembrane helix</keyword>
<evidence type="ECO:0000256" key="10">
    <source>
        <dbReference type="RuleBase" id="RU351113"/>
    </source>
</evidence>
<dbReference type="GO" id="GO:0005886">
    <property type="term" value="C:plasma membrane"/>
    <property type="evidence" value="ECO:0007669"/>
    <property type="project" value="UniProtKB-SubCell"/>
</dbReference>
<comment type="caution">
    <text evidence="10">Lacks conserved residue(s) required for the propagation of feature annotation.</text>
</comment>
<evidence type="ECO:0000256" key="7">
    <source>
        <dbReference type="ARBA" id="ARBA00023136"/>
    </source>
</evidence>
<accession>A0A2U9NJL3</accession>
<feature type="transmembrane region" description="Helical" evidence="10">
    <location>
        <begin position="76"/>
        <end position="98"/>
    </location>
</feature>
<organism evidence="11">
    <name type="scientific">Hycleus phaleratus</name>
    <dbReference type="NCBI Taxonomy" id="1248972"/>
    <lineage>
        <taxon>Eukaryota</taxon>
        <taxon>Metazoa</taxon>
        <taxon>Ecdysozoa</taxon>
        <taxon>Arthropoda</taxon>
        <taxon>Hexapoda</taxon>
        <taxon>Insecta</taxon>
        <taxon>Pterygota</taxon>
        <taxon>Neoptera</taxon>
        <taxon>Endopterygota</taxon>
        <taxon>Coleoptera</taxon>
        <taxon>Polyphaga</taxon>
        <taxon>Cucujiformia</taxon>
        <taxon>Meloidae</taxon>
        <taxon>Meloinae</taxon>
        <taxon>Hycleus</taxon>
    </lineage>
</organism>
<feature type="transmembrane region" description="Helical" evidence="10">
    <location>
        <begin position="46"/>
        <end position="70"/>
    </location>
</feature>
<dbReference type="GO" id="GO:0004984">
    <property type="term" value="F:olfactory receptor activity"/>
    <property type="evidence" value="ECO:0007669"/>
    <property type="project" value="InterPro"/>
</dbReference>
<comment type="subcellular location">
    <subcellularLocation>
        <location evidence="1 10">Cell membrane</location>
        <topology evidence="1 10">Multi-pass membrane protein</topology>
    </subcellularLocation>
</comment>
<keyword evidence="2" id="KW-1003">Cell membrane</keyword>
<keyword evidence="3 10" id="KW-0716">Sensory transduction</keyword>
<feature type="transmembrane region" description="Helical" evidence="10">
    <location>
        <begin position="191"/>
        <end position="217"/>
    </location>
</feature>
<evidence type="ECO:0000256" key="9">
    <source>
        <dbReference type="ARBA" id="ARBA00023224"/>
    </source>
</evidence>
<dbReference type="PANTHER" id="PTHR21137:SF35">
    <property type="entry name" value="ODORANT RECEPTOR 19A-RELATED"/>
    <property type="match status" value="1"/>
</dbReference>
<sequence length="410" mass="47496">MERLLNTFQLNDGDKLTKILTVPGFALKLIGVWPQIDKSNRIGYKFYGIFLYLSIMLLHTLSQVAALTLVYNNLDLLIETIYVFLTNAAVCFKTVYYFRNQKLYKSIIETLDEEVFQPKNSHQRRIVQKFVNIWRDAFLFYEIAAILSVGSWAIYPMLKRTLPFVSWYPFDSTKSPYFELMYIHQIASIQYAAFLNIMGDSVLGAIMMCCAAFCAILNDNLRNMYGVTKENLIKLGKIADDSSDRAKEIIYDNYTGTLVKFIDYHRRILAFTQHCNSLSDTLSMCQFAATLLTLITVMYRLSIVSPTSGEFFNLVSFQTAICLQISMFCCLGDFVIVESMEISQAIYESDWYNAPISFQKNMIIFMSCTARPIQFRALRFFILSIETFGRILRSAWSYFAVLRQHHQNRQ</sequence>
<dbReference type="AlphaFoldDB" id="A0A2U9NJL3"/>
<dbReference type="Pfam" id="PF02949">
    <property type="entry name" value="7tm_6"/>
    <property type="match status" value="1"/>
</dbReference>
<dbReference type="PANTHER" id="PTHR21137">
    <property type="entry name" value="ODORANT RECEPTOR"/>
    <property type="match status" value="1"/>
</dbReference>
<evidence type="ECO:0000256" key="6">
    <source>
        <dbReference type="ARBA" id="ARBA00022989"/>
    </source>
</evidence>
<dbReference type="GO" id="GO:0005549">
    <property type="term" value="F:odorant binding"/>
    <property type="evidence" value="ECO:0007669"/>
    <property type="project" value="InterPro"/>
</dbReference>